<feature type="transmembrane region" description="Helical" evidence="1">
    <location>
        <begin position="12"/>
        <end position="39"/>
    </location>
</feature>
<feature type="transmembrane region" description="Helical" evidence="1">
    <location>
        <begin position="51"/>
        <end position="72"/>
    </location>
</feature>
<evidence type="ECO:0000313" key="2">
    <source>
        <dbReference type="EMBL" id="TYD42273.1"/>
    </source>
</evidence>
<accession>A0ABY3MIK2</accession>
<keyword evidence="3" id="KW-1185">Reference proteome</keyword>
<sequence length="79" mass="9184">MRKVIFYMAYFFMAWSISMLLFSFLTVIIKVVVSLVYLQGVIKVGYSFDEFYSNIKISAFCGVMSVIASFLYKQYGGRR</sequence>
<keyword evidence="1" id="KW-0472">Membrane</keyword>
<comment type="caution">
    <text evidence="2">The sequence shown here is derived from an EMBL/GenBank/DDBJ whole genome shotgun (WGS) entry which is preliminary data.</text>
</comment>
<name>A0ABY3MIK2_AERVE</name>
<keyword evidence="1" id="KW-1133">Transmembrane helix</keyword>
<dbReference type="Proteomes" id="UP000323129">
    <property type="component" value="Unassembled WGS sequence"/>
</dbReference>
<organism evidence="2 3">
    <name type="scientific">Aeromonas veronii</name>
    <dbReference type="NCBI Taxonomy" id="654"/>
    <lineage>
        <taxon>Bacteria</taxon>
        <taxon>Pseudomonadati</taxon>
        <taxon>Pseudomonadota</taxon>
        <taxon>Gammaproteobacteria</taxon>
        <taxon>Aeromonadales</taxon>
        <taxon>Aeromonadaceae</taxon>
        <taxon>Aeromonas</taxon>
    </lineage>
</organism>
<protein>
    <submittedName>
        <fullName evidence="2">Uncharacterized protein</fullName>
    </submittedName>
</protein>
<evidence type="ECO:0000256" key="1">
    <source>
        <dbReference type="SAM" id="Phobius"/>
    </source>
</evidence>
<dbReference type="EMBL" id="NQMC01000054">
    <property type="protein sequence ID" value="TYD42273.1"/>
    <property type="molecule type" value="Genomic_DNA"/>
</dbReference>
<dbReference type="RefSeq" id="WP_115544946.1">
    <property type="nucleotide sequence ID" value="NZ_NMUR01000048.1"/>
</dbReference>
<evidence type="ECO:0000313" key="3">
    <source>
        <dbReference type="Proteomes" id="UP000323129"/>
    </source>
</evidence>
<gene>
    <name evidence="2" type="ORF">CJF24_16500</name>
</gene>
<reference evidence="2 3" key="1">
    <citation type="submission" date="2017-08" db="EMBL/GenBank/DDBJ databases">
        <title>Aeromonas veronii bv sobria strain NS22 whole genome sequencing.</title>
        <authorList>
            <person name="Katharios P."/>
            <person name="Ha V.Q."/>
            <person name="Smyrli M."/>
        </authorList>
    </citation>
    <scope>NUCLEOTIDE SEQUENCE [LARGE SCALE GENOMIC DNA]</scope>
    <source>
        <strain evidence="2 3">NS22</strain>
    </source>
</reference>
<proteinExistence type="predicted"/>
<keyword evidence="1" id="KW-0812">Transmembrane</keyword>